<keyword evidence="1" id="KW-0812">Transmembrane</keyword>
<keyword evidence="1" id="KW-0472">Membrane</keyword>
<accession>A0A7V8RD44</accession>
<evidence type="ECO:0000313" key="2">
    <source>
        <dbReference type="EMBL" id="MBA1374263.1"/>
    </source>
</evidence>
<gene>
    <name evidence="2" type="ORF">FG486_07925</name>
</gene>
<organism evidence="2 3">
    <name type="scientific">Sphingomonas ursincola</name>
    <dbReference type="NCBI Taxonomy" id="56361"/>
    <lineage>
        <taxon>Bacteria</taxon>
        <taxon>Pseudomonadati</taxon>
        <taxon>Pseudomonadota</taxon>
        <taxon>Alphaproteobacteria</taxon>
        <taxon>Sphingomonadales</taxon>
        <taxon>Sphingomonadaceae</taxon>
        <taxon>Sphingomonas</taxon>
    </lineage>
</organism>
<sequence>MIDNIWHLRGSVELPPDVTDAITIERLEEFLVKQAKPVRNDTNSSITFYSPLWENPLIANNGLVLAMYDQGNFRIEPAPEGRHLRYDLRSLHGLMFCLAGALLFLVFVGFFRGFAAAVPVCLFVFGWLYGGNMLLAWVRIPSAIRNVVRGS</sequence>
<keyword evidence="1" id="KW-1133">Transmembrane helix</keyword>
<feature type="transmembrane region" description="Helical" evidence="1">
    <location>
        <begin position="91"/>
        <end position="111"/>
    </location>
</feature>
<dbReference type="Proteomes" id="UP000589292">
    <property type="component" value="Unassembled WGS sequence"/>
</dbReference>
<reference evidence="2 3" key="1">
    <citation type="journal article" date="1994" name="Int. J. Syst. Bacteriol.">
        <title>Phylogenetic positions of novel aerobic, bacteriochlorophyll a-containing bacteria and description of Roseococcus thiosulfatophilus gen. nov., sp. nov., Erythromicrobium ramosum gen. nov., sp. nov., and Erythrobacter litoralis sp. nov.</title>
        <authorList>
            <person name="Yurkov V."/>
            <person name="Stackebrandt E."/>
            <person name="Holmes A."/>
            <person name="Fuerst J.A."/>
            <person name="Hugenholtz P."/>
            <person name="Golecki J."/>
            <person name="Gad'on N."/>
            <person name="Gorlenko V.M."/>
            <person name="Kompantseva E.I."/>
            <person name="Drews G."/>
        </authorList>
    </citation>
    <scope>NUCLEOTIDE SEQUENCE [LARGE SCALE GENOMIC DNA]</scope>
    <source>
        <strain evidence="2 3">KR-99</strain>
    </source>
</reference>
<feature type="transmembrane region" description="Helical" evidence="1">
    <location>
        <begin position="117"/>
        <end position="138"/>
    </location>
</feature>
<dbReference type="AlphaFoldDB" id="A0A7V8RD44"/>
<comment type="caution">
    <text evidence="2">The sequence shown here is derived from an EMBL/GenBank/DDBJ whole genome shotgun (WGS) entry which is preliminary data.</text>
</comment>
<protein>
    <submittedName>
        <fullName evidence="2">Uncharacterized protein</fullName>
    </submittedName>
</protein>
<keyword evidence="3" id="KW-1185">Reference proteome</keyword>
<dbReference type="RefSeq" id="WP_181267163.1">
    <property type="nucleotide sequence ID" value="NZ_BAAAGB010000001.1"/>
</dbReference>
<evidence type="ECO:0000256" key="1">
    <source>
        <dbReference type="SAM" id="Phobius"/>
    </source>
</evidence>
<proteinExistence type="predicted"/>
<name>A0A7V8RD44_9SPHN</name>
<evidence type="ECO:0000313" key="3">
    <source>
        <dbReference type="Proteomes" id="UP000589292"/>
    </source>
</evidence>
<dbReference type="EMBL" id="VDES01000002">
    <property type="protein sequence ID" value="MBA1374263.1"/>
    <property type="molecule type" value="Genomic_DNA"/>
</dbReference>